<feature type="compositionally biased region" description="Low complexity" evidence="1">
    <location>
        <begin position="1"/>
        <end position="11"/>
    </location>
</feature>
<feature type="compositionally biased region" description="Low complexity" evidence="1">
    <location>
        <begin position="36"/>
        <end position="50"/>
    </location>
</feature>
<keyword evidence="3" id="KW-1185">Reference proteome</keyword>
<feature type="compositionally biased region" description="Low complexity" evidence="1">
    <location>
        <begin position="81"/>
        <end position="96"/>
    </location>
</feature>
<reference evidence="2 3" key="1">
    <citation type="submission" date="2024-06" db="EMBL/GenBank/DDBJ databases">
        <authorList>
            <person name="Kraege A."/>
            <person name="Thomma B."/>
        </authorList>
    </citation>
    <scope>NUCLEOTIDE SEQUENCE [LARGE SCALE GENOMIC DNA]</scope>
</reference>
<protein>
    <submittedName>
        <fullName evidence="2">G12550 protein</fullName>
    </submittedName>
</protein>
<evidence type="ECO:0000256" key="1">
    <source>
        <dbReference type="SAM" id="MobiDB-lite"/>
    </source>
</evidence>
<gene>
    <name evidence="2" type="primary">g12550</name>
    <name evidence="2" type="ORF">VP750_LOCUS11166</name>
</gene>
<feature type="compositionally biased region" description="Low complexity" evidence="1">
    <location>
        <begin position="257"/>
        <end position="281"/>
    </location>
</feature>
<feature type="region of interest" description="Disordered" evidence="1">
    <location>
        <begin position="238"/>
        <end position="281"/>
    </location>
</feature>
<dbReference type="EMBL" id="CAXHTA020000020">
    <property type="protein sequence ID" value="CAL5229260.1"/>
    <property type="molecule type" value="Genomic_DNA"/>
</dbReference>
<organism evidence="2 3">
    <name type="scientific">Coccomyxa viridis</name>
    <dbReference type="NCBI Taxonomy" id="1274662"/>
    <lineage>
        <taxon>Eukaryota</taxon>
        <taxon>Viridiplantae</taxon>
        <taxon>Chlorophyta</taxon>
        <taxon>core chlorophytes</taxon>
        <taxon>Trebouxiophyceae</taxon>
        <taxon>Trebouxiophyceae incertae sedis</taxon>
        <taxon>Coccomyxaceae</taxon>
        <taxon>Coccomyxa</taxon>
    </lineage>
</organism>
<dbReference type="Proteomes" id="UP001497392">
    <property type="component" value="Unassembled WGS sequence"/>
</dbReference>
<comment type="caution">
    <text evidence="2">The sequence shown here is derived from an EMBL/GenBank/DDBJ whole genome shotgun (WGS) entry which is preliminary data.</text>
</comment>
<proteinExistence type="predicted"/>
<feature type="region of interest" description="Disordered" evidence="1">
    <location>
        <begin position="1"/>
        <end position="173"/>
    </location>
</feature>
<evidence type="ECO:0000313" key="2">
    <source>
        <dbReference type="EMBL" id="CAL5229260.1"/>
    </source>
</evidence>
<name>A0ABP1GD96_9CHLO</name>
<accession>A0ABP1GD96</accession>
<feature type="region of interest" description="Disordered" evidence="1">
    <location>
        <begin position="192"/>
        <end position="223"/>
    </location>
</feature>
<evidence type="ECO:0000313" key="3">
    <source>
        <dbReference type="Proteomes" id="UP001497392"/>
    </source>
</evidence>
<feature type="compositionally biased region" description="Polar residues" evidence="1">
    <location>
        <begin position="238"/>
        <end position="256"/>
    </location>
</feature>
<sequence length="281" mass="26648">MSGNAPVPGTAGVSGGGAAASDVHGLKTGAQYPSDTTTAGNTTGSTGTNAVPATAGYSGGGATVSDEHGVATGKQYPGTNPGATTGSVGTSTVPATAGYSGGGATVSDEHGVATGKQYPGNNPGATTGGAQGQQSSVIGAGADKPVSTVPVAGANTGNTEKPSAQDKARSKTAVLAAGVQEDLAKMREKLTVKDGVQAPPPGSAGAAGGDYHPPAEAGQKTSFTDKAKAFAVKAIDHTSSALESAKQNVTKQTTMPAQGGNAATTGTSGAATGAHGGPTTQ</sequence>